<dbReference type="PANTHER" id="PTHR30595">
    <property type="entry name" value="GLPR-RELATED TRANSCRIPTIONAL REPRESSOR"/>
    <property type="match status" value="1"/>
</dbReference>
<dbReference type="InterPro" id="IPR038475">
    <property type="entry name" value="RecG_C_sf"/>
</dbReference>
<dbReference type="InterPro" id="IPR038461">
    <property type="entry name" value="Schlafen_AlbA_2_dom_sf"/>
</dbReference>
<dbReference type="PANTHER" id="PTHR30595:SF6">
    <property type="entry name" value="SCHLAFEN ALBA-2 DOMAIN-CONTAINING PROTEIN"/>
    <property type="match status" value="1"/>
</dbReference>
<dbReference type="RefSeq" id="WP_285664603.1">
    <property type="nucleotide sequence ID" value="NZ_BSTX01000003.1"/>
</dbReference>
<dbReference type="Proteomes" id="UP001165079">
    <property type="component" value="Unassembled WGS sequence"/>
</dbReference>
<proteinExistence type="predicted"/>
<dbReference type="Gene3D" id="3.30.950.30">
    <property type="entry name" value="Schlafen, AAA domain"/>
    <property type="match status" value="1"/>
</dbReference>
<comment type="caution">
    <text evidence="2">The sequence shown here is derived from an EMBL/GenBank/DDBJ whole genome shotgun (WGS) entry which is preliminary data.</text>
</comment>
<feature type="domain" description="Schlafen AlbA-2" evidence="1">
    <location>
        <begin position="13"/>
        <end position="131"/>
    </location>
</feature>
<dbReference type="Pfam" id="PF04326">
    <property type="entry name" value="SLFN_AlbA_2"/>
    <property type="match status" value="1"/>
</dbReference>
<name>A0A9W6SM38_9ACTN</name>
<dbReference type="AlphaFoldDB" id="A0A9W6SM38"/>
<dbReference type="EMBL" id="BSTX01000003">
    <property type="protein sequence ID" value="GLZ79450.1"/>
    <property type="molecule type" value="Genomic_DNA"/>
</dbReference>
<dbReference type="InterPro" id="IPR007421">
    <property type="entry name" value="Schlafen_AlbA_2_dom"/>
</dbReference>
<sequence length="394" mass="44238">MTEDLADLLGTQETIALEFKRESQKTKRDDIRKAICAMANDLGRRGGGDILIGVNDDGTPVEGTDTSDAMLLAFSNMRNEGKILDVPTIQVSAAPYRGKPVIRIRVEASRTPPVRFDNIVYVRSGPSTRKAVADEERILSERRIHFHQPFDSHPVLGSTVEELDLGLFRHDYLPATVDRSVLEENGRPIPQQLAAARMTDADGVPTVLGHLVLGFDPRNRIPGAYVQFIRYLSKDVTGDIGDDQELRYNITDLERPLSALLRAHNRKSIHPTGDLREETRPDYPIEALREACMNAIMHRNYESSNAAVRISWFDDRIEISNPGGPYGQVRPDNFTRTNDYRNPSLAAAMKSLGYVNRFGRGISRIIETMNRNGNPEPEFVVDATSWLVIMRRSQ</sequence>
<evidence type="ECO:0000259" key="1">
    <source>
        <dbReference type="Pfam" id="PF04326"/>
    </source>
</evidence>
<protein>
    <recommendedName>
        <fullName evidence="1">Schlafen AlbA-2 domain-containing protein</fullName>
    </recommendedName>
</protein>
<organism evidence="2 3">
    <name type="scientific">Actinorhabdospora filicis</name>
    <dbReference type="NCBI Taxonomy" id="1785913"/>
    <lineage>
        <taxon>Bacteria</taxon>
        <taxon>Bacillati</taxon>
        <taxon>Actinomycetota</taxon>
        <taxon>Actinomycetes</taxon>
        <taxon>Micromonosporales</taxon>
        <taxon>Micromonosporaceae</taxon>
        <taxon>Actinorhabdospora</taxon>
    </lineage>
</organism>
<keyword evidence="3" id="KW-1185">Reference proteome</keyword>
<gene>
    <name evidence="2" type="ORF">Afil01_42570</name>
</gene>
<dbReference type="Pfam" id="PF13749">
    <property type="entry name" value="HATPase_c_4"/>
    <property type="match status" value="1"/>
</dbReference>
<accession>A0A9W6SM38</accession>
<evidence type="ECO:0000313" key="3">
    <source>
        <dbReference type="Proteomes" id="UP001165079"/>
    </source>
</evidence>
<evidence type="ECO:0000313" key="2">
    <source>
        <dbReference type="EMBL" id="GLZ79450.1"/>
    </source>
</evidence>
<reference evidence="2" key="1">
    <citation type="submission" date="2023-03" db="EMBL/GenBank/DDBJ databases">
        <title>Actinorhabdospora filicis NBRC 111898.</title>
        <authorList>
            <person name="Ichikawa N."/>
            <person name="Sato H."/>
            <person name="Tonouchi N."/>
        </authorList>
    </citation>
    <scope>NUCLEOTIDE SEQUENCE</scope>
    <source>
        <strain evidence="2">NBRC 111898</strain>
    </source>
</reference>
<dbReference type="Gene3D" id="3.30.565.60">
    <property type="match status" value="1"/>
</dbReference>